<gene>
    <name evidence="2" type="ORF">V1634_29745</name>
</gene>
<reference evidence="2 3" key="1">
    <citation type="submission" date="2024-01" db="EMBL/GenBank/DDBJ databases">
        <title>Genome insights into Plantactinospora veratri sp. nov.</title>
        <authorList>
            <person name="Wang L."/>
        </authorList>
    </citation>
    <scope>NUCLEOTIDE SEQUENCE [LARGE SCALE GENOMIC DNA]</scope>
    <source>
        <strain evidence="2 3">NEAU-FHS4</strain>
    </source>
</reference>
<comment type="caution">
    <text evidence="2">The sequence shown here is derived from an EMBL/GenBank/DDBJ whole genome shotgun (WGS) entry which is preliminary data.</text>
</comment>
<dbReference type="Gene3D" id="1.10.10.730">
    <property type="entry name" value="KorB DNA-binding domain"/>
    <property type="match status" value="1"/>
</dbReference>
<name>A0ABU7SM40_9ACTN</name>
<dbReference type="SUPFAM" id="SSF109709">
    <property type="entry name" value="KorB DNA-binding domain-like"/>
    <property type="match status" value="1"/>
</dbReference>
<dbReference type="InterPro" id="IPR042075">
    <property type="entry name" value="KorB_DNA-db"/>
</dbReference>
<feature type="compositionally biased region" description="Acidic residues" evidence="1">
    <location>
        <begin position="84"/>
        <end position="105"/>
    </location>
</feature>
<sequence length="212" mass="22472">MTAPTTDTTPTTEATTEPATDPIAEATTEPATDPIAEQSHEPAQAVPLADQTPAEAATSALVVDTPNVEAAEGASDATDRTDVDQADEQGTPDEVNDEDDGEETTDNAPSLLAAACAAGTVRLFRLRGNGTTRRLMWLTGEALEVAEWYRLRLDQGASVRQIAEECQTSRPTVRRALGVLDLMDAIEAGEHDDLYADGVTEVLFASDEDGEE</sequence>
<dbReference type="Proteomes" id="UP001339911">
    <property type="component" value="Unassembled WGS sequence"/>
</dbReference>
<proteinExistence type="predicted"/>
<organism evidence="2 3">
    <name type="scientific">Plantactinospora veratri</name>
    <dbReference type="NCBI Taxonomy" id="1436122"/>
    <lineage>
        <taxon>Bacteria</taxon>
        <taxon>Bacillati</taxon>
        <taxon>Actinomycetota</taxon>
        <taxon>Actinomycetes</taxon>
        <taxon>Micromonosporales</taxon>
        <taxon>Micromonosporaceae</taxon>
        <taxon>Plantactinospora</taxon>
    </lineage>
</organism>
<dbReference type="RefSeq" id="WP_331211046.1">
    <property type="nucleotide sequence ID" value="NZ_JAZGQL010000030.1"/>
</dbReference>
<evidence type="ECO:0000256" key="1">
    <source>
        <dbReference type="SAM" id="MobiDB-lite"/>
    </source>
</evidence>
<keyword evidence="3" id="KW-1185">Reference proteome</keyword>
<evidence type="ECO:0000313" key="2">
    <source>
        <dbReference type="EMBL" id="MEE6311029.1"/>
    </source>
</evidence>
<evidence type="ECO:0000313" key="3">
    <source>
        <dbReference type="Proteomes" id="UP001339911"/>
    </source>
</evidence>
<feature type="compositionally biased region" description="Low complexity" evidence="1">
    <location>
        <begin position="1"/>
        <end position="37"/>
    </location>
</feature>
<dbReference type="EMBL" id="JAZGQL010000030">
    <property type="protein sequence ID" value="MEE6311029.1"/>
    <property type="molecule type" value="Genomic_DNA"/>
</dbReference>
<protein>
    <submittedName>
        <fullName evidence="2">Uncharacterized protein</fullName>
    </submittedName>
</protein>
<feature type="region of interest" description="Disordered" evidence="1">
    <location>
        <begin position="1"/>
        <end position="106"/>
    </location>
</feature>
<accession>A0ABU7SM40</accession>